<protein>
    <submittedName>
        <fullName evidence="2">Uncharacterized protein</fullName>
    </submittedName>
</protein>
<feature type="region of interest" description="Disordered" evidence="1">
    <location>
        <begin position="430"/>
        <end position="476"/>
    </location>
</feature>
<feature type="region of interest" description="Disordered" evidence="1">
    <location>
        <begin position="305"/>
        <end position="348"/>
    </location>
</feature>
<dbReference type="PaxDb" id="35128-Thaps22107"/>
<feature type="region of interest" description="Disordered" evidence="1">
    <location>
        <begin position="1"/>
        <end position="28"/>
    </location>
</feature>
<feature type="compositionally biased region" description="Polar residues" evidence="1">
    <location>
        <begin position="318"/>
        <end position="334"/>
    </location>
</feature>
<gene>
    <name evidence="2" type="ORF">THAPSDRAFT_22107</name>
</gene>
<dbReference type="Proteomes" id="UP000001449">
    <property type="component" value="Chromosome 4"/>
</dbReference>
<sequence>MERVTSSTVDEPSSSASSPTPNRRKLSPACRQDLLTKRVLRTLQQQQQQPLTVNEHQDIESGVLGCDDGSTKRLCHPPEAVHSASSIPFPTNHDSYLTLDQNITPIDLQTELWGEITSIFPLLSYGEESSALFGGLLDFLLQQPPTTTKQQQMVESLGVVVEGMLKAKKATTRQAAVYDLTLQSVGGVNVRVEEGVHVGKKQRLDNNNLESISQSPKKQSVDDTTNITKSEMLPWNVLLRMTIRIMSHVARQLQSLESTKLKEESELQDDGTADNDEELSATIHPILQALDIVLADLHLIMKTARQQSSQESDHRGRSSQSVPTTPTKPASSQHGNDKGRLVHTPPKASRLLQVQLPNDKMLRDWRSGNKIGPSRYAFLKDVELITNTLDYFKALGISADEWDEKITSVLGYIDEYVSLGCGSRSNNNTPLSSPFASPTKGGGSSKGLRSLLANKSPLSSPFKSPMKGGSTSSTLADVTRSHVKRTLELEKEAERYGSSTCLPDTATLPFDRDSATNTKQPDACISRLNDAPTSDSTEEETTILEDAYRMAIAFATTSSEGVEEGSREMIERRLELLVRAISQRRQANSSAELNIDGAEAYLESLLRDLVQPPDPKVWLRLMNDSHGKESPLLLRRGRSLLVSFLIEIKSPGWESVTTLEASPLPSYLGCLPCRDKQQDSALRSSFLLPIIGDNDASMPPPPIVSELGLSLCVGNFVRKGATDGKRRGHQHSGVSLFKKYGPLNHPTSTSDDNEALASVTNSLPDAIELTRDLFDLTLRLAADDDNEHRNKPFALRLATPSASESLDIAMHIVSDHSEWLSARCIASRYQFVIEEVMRSFQSFGEDEHIVDDISWANRVSSLVTAASTVQNRARIVLYATHFMMFLCGKGGTSTQSVSTQPHFYSCLQIQQFSQFWCDIDKTSSEYTSSTVARVFGRAFCSRLLLPFSHRCSLHLAEKNKERKVASQFILSVVNILSSVFNLLAEDGLLSECVHVGWAVQMLLLSIAPFIFGESASPSDPILNKMSEEDAMWGQVARQLHQLYTAVWAKQYRSVGRHELSVSDVVVDEGNRGILMPSFNVLAPSLIRFASTTTSNASKAWCRFVANFIFGCYSQTQQLGIISSWICQLASFLQEEVIRRKTIAQNNGTRERKKELSTEHILEVIMTPSLIELHSNVMERTLRTTLLSNNASSLLNSSDRDMVAFAYVDVLKEESSKFLNKPTPLKTRRWGVYRRCIEKMFLLTPPSTLFAHPDQHGLSDTSAAALKDIWNQYGQCDLTQSILIMVAAGMHVNDSAASVFPNRLLYTHHEVASVQLKQLYNVFSSCAKECIIATFNFKKSEESKCSSDDSLRDFSELVRSVRKELTLRASRVGLAWWNELVDELRVLLTNNISQDTKSVSNKSTSRGRDIAKAFSALDDTLSAISRSITHPHA</sequence>
<feature type="compositionally biased region" description="Polar residues" evidence="1">
    <location>
        <begin position="1"/>
        <end position="21"/>
    </location>
</feature>
<evidence type="ECO:0000313" key="2">
    <source>
        <dbReference type="EMBL" id="EED93165.1"/>
    </source>
</evidence>
<proteinExistence type="predicted"/>
<dbReference type="HOGENOM" id="CLU_252405_0_0_1"/>
<dbReference type="EMBL" id="CM000641">
    <property type="protein sequence ID" value="EED93165.1"/>
    <property type="molecule type" value="Genomic_DNA"/>
</dbReference>
<organism evidence="2 3">
    <name type="scientific">Thalassiosira pseudonana</name>
    <name type="common">Marine diatom</name>
    <name type="synonym">Cyclotella nana</name>
    <dbReference type="NCBI Taxonomy" id="35128"/>
    <lineage>
        <taxon>Eukaryota</taxon>
        <taxon>Sar</taxon>
        <taxon>Stramenopiles</taxon>
        <taxon>Ochrophyta</taxon>
        <taxon>Bacillariophyta</taxon>
        <taxon>Coscinodiscophyceae</taxon>
        <taxon>Thalassiosirophycidae</taxon>
        <taxon>Thalassiosirales</taxon>
        <taxon>Thalassiosiraceae</taxon>
        <taxon>Thalassiosira</taxon>
    </lineage>
</organism>
<keyword evidence="3" id="KW-1185">Reference proteome</keyword>
<evidence type="ECO:0000313" key="3">
    <source>
        <dbReference type="Proteomes" id="UP000001449"/>
    </source>
</evidence>
<evidence type="ECO:0000256" key="1">
    <source>
        <dbReference type="SAM" id="MobiDB-lite"/>
    </source>
</evidence>
<dbReference type="KEGG" id="tps:THAPSDRAFT_22107"/>
<dbReference type="RefSeq" id="XP_002289628.1">
    <property type="nucleotide sequence ID" value="XM_002289592.1"/>
</dbReference>
<reference evidence="2 3" key="1">
    <citation type="journal article" date="2004" name="Science">
        <title>The genome of the diatom Thalassiosira pseudonana: ecology, evolution, and metabolism.</title>
        <authorList>
            <person name="Armbrust E.V."/>
            <person name="Berges J.A."/>
            <person name="Bowler C."/>
            <person name="Green B.R."/>
            <person name="Martinez D."/>
            <person name="Putnam N.H."/>
            <person name="Zhou S."/>
            <person name="Allen A.E."/>
            <person name="Apt K.E."/>
            <person name="Bechner M."/>
            <person name="Brzezinski M.A."/>
            <person name="Chaal B.K."/>
            <person name="Chiovitti A."/>
            <person name="Davis A.K."/>
            <person name="Demarest M.S."/>
            <person name="Detter J.C."/>
            <person name="Glavina T."/>
            <person name="Goodstein D."/>
            <person name="Hadi M.Z."/>
            <person name="Hellsten U."/>
            <person name="Hildebrand M."/>
            <person name="Jenkins B.D."/>
            <person name="Jurka J."/>
            <person name="Kapitonov V.V."/>
            <person name="Kroger N."/>
            <person name="Lau W.W."/>
            <person name="Lane T.W."/>
            <person name="Larimer F.W."/>
            <person name="Lippmeier J.C."/>
            <person name="Lucas S."/>
            <person name="Medina M."/>
            <person name="Montsant A."/>
            <person name="Obornik M."/>
            <person name="Parker M.S."/>
            <person name="Palenik B."/>
            <person name="Pazour G.J."/>
            <person name="Richardson P.M."/>
            <person name="Rynearson T.A."/>
            <person name="Saito M.A."/>
            <person name="Schwartz D.C."/>
            <person name="Thamatrakoln K."/>
            <person name="Valentin K."/>
            <person name="Vardi A."/>
            <person name="Wilkerson F.P."/>
            <person name="Rokhsar D.S."/>
        </authorList>
    </citation>
    <scope>NUCLEOTIDE SEQUENCE [LARGE SCALE GENOMIC DNA]</scope>
    <source>
        <strain evidence="2 3">CCMP1335</strain>
    </source>
</reference>
<name>B8C125_THAPS</name>
<dbReference type="GeneID" id="7442069"/>
<reference evidence="2 3" key="2">
    <citation type="journal article" date="2008" name="Nature">
        <title>The Phaeodactylum genome reveals the evolutionary history of diatom genomes.</title>
        <authorList>
            <person name="Bowler C."/>
            <person name="Allen A.E."/>
            <person name="Badger J.H."/>
            <person name="Grimwood J."/>
            <person name="Jabbari K."/>
            <person name="Kuo A."/>
            <person name="Maheswari U."/>
            <person name="Martens C."/>
            <person name="Maumus F."/>
            <person name="Otillar R.P."/>
            <person name="Rayko E."/>
            <person name="Salamov A."/>
            <person name="Vandepoele K."/>
            <person name="Beszteri B."/>
            <person name="Gruber A."/>
            <person name="Heijde M."/>
            <person name="Katinka M."/>
            <person name="Mock T."/>
            <person name="Valentin K."/>
            <person name="Verret F."/>
            <person name="Berges J.A."/>
            <person name="Brownlee C."/>
            <person name="Cadoret J.P."/>
            <person name="Chiovitti A."/>
            <person name="Choi C.J."/>
            <person name="Coesel S."/>
            <person name="De Martino A."/>
            <person name="Detter J.C."/>
            <person name="Durkin C."/>
            <person name="Falciatore A."/>
            <person name="Fournet J."/>
            <person name="Haruta M."/>
            <person name="Huysman M.J."/>
            <person name="Jenkins B.D."/>
            <person name="Jiroutova K."/>
            <person name="Jorgensen R.E."/>
            <person name="Joubert Y."/>
            <person name="Kaplan A."/>
            <person name="Kroger N."/>
            <person name="Kroth P.G."/>
            <person name="La Roche J."/>
            <person name="Lindquist E."/>
            <person name="Lommer M."/>
            <person name="Martin-Jezequel V."/>
            <person name="Lopez P.J."/>
            <person name="Lucas S."/>
            <person name="Mangogna M."/>
            <person name="McGinnis K."/>
            <person name="Medlin L.K."/>
            <person name="Montsant A."/>
            <person name="Oudot-Le Secq M.P."/>
            <person name="Napoli C."/>
            <person name="Obornik M."/>
            <person name="Parker M.S."/>
            <person name="Petit J.L."/>
            <person name="Porcel B.M."/>
            <person name="Poulsen N."/>
            <person name="Robison M."/>
            <person name="Rychlewski L."/>
            <person name="Rynearson T.A."/>
            <person name="Schmutz J."/>
            <person name="Shapiro H."/>
            <person name="Siaut M."/>
            <person name="Stanley M."/>
            <person name="Sussman M.R."/>
            <person name="Taylor A.R."/>
            <person name="Vardi A."/>
            <person name="von Dassow P."/>
            <person name="Vyverman W."/>
            <person name="Willis A."/>
            <person name="Wyrwicz L.S."/>
            <person name="Rokhsar D.S."/>
            <person name="Weissenbach J."/>
            <person name="Armbrust E.V."/>
            <person name="Green B.R."/>
            <person name="Van de Peer Y."/>
            <person name="Grigoriev I.V."/>
        </authorList>
    </citation>
    <scope>NUCLEOTIDE SEQUENCE [LARGE SCALE GENOMIC DNA]</scope>
    <source>
        <strain evidence="2 3">CCMP1335</strain>
    </source>
</reference>
<dbReference type="InParanoid" id="B8C125"/>
<accession>B8C125</accession>